<evidence type="ECO:0000313" key="2">
    <source>
        <dbReference type="EMBL" id="KAF0930075.1"/>
    </source>
</evidence>
<evidence type="ECO:0000313" key="3">
    <source>
        <dbReference type="Proteomes" id="UP000479710"/>
    </source>
</evidence>
<organism evidence="2 3">
    <name type="scientific">Oryza meyeriana var. granulata</name>
    <dbReference type="NCBI Taxonomy" id="110450"/>
    <lineage>
        <taxon>Eukaryota</taxon>
        <taxon>Viridiplantae</taxon>
        <taxon>Streptophyta</taxon>
        <taxon>Embryophyta</taxon>
        <taxon>Tracheophyta</taxon>
        <taxon>Spermatophyta</taxon>
        <taxon>Magnoliopsida</taxon>
        <taxon>Liliopsida</taxon>
        <taxon>Poales</taxon>
        <taxon>Poaceae</taxon>
        <taxon>BOP clade</taxon>
        <taxon>Oryzoideae</taxon>
        <taxon>Oryzeae</taxon>
        <taxon>Oryzinae</taxon>
        <taxon>Oryza</taxon>
        <taxon>Oryza meyeriana</taxon>
    </lineage>
</organism>
<name>A0A6G1EZQ9_9ORYZ</name>
<comment type="caution">
    <text evidence="2">The sequence shown here is derived from an EMBL/GenBank/DDBJ whole genome shotgun (WGS) entry which is preliminary data.</text>
</comment>
<protein>
    <submittedName>
        <fullName evidence="2">Uncharacterized protein</fullName>
    </submittedName>
</protein>
<dbReference type="Proteomes" id="UP000479710">
    <property type="component" value="Unassembled WGS sequence"/>
</dbReference>
<evidence type="ECO:0000256" key="1">
    <source>
        <dbReference type="SAM" id="MobiDB-lite"/>
    </source>
</evidence>
<feature type="compositionally biased region" description="Basic and acidic residues" evidence="1">
    <location>
        <begin position="92"/>
        <end position="104"/>
    </location>
</feature>
<keyword evidence="3" id="KW-1185">Reference proteome</keyword>
<dbReference type="EMBL" id="SPHZ02000002">
    <property type="protein sequence ID" value="KAF0930075.1"/>
    <property type="molecule type" value="Genomic_DNA"/>
</dbReference>
<feature type="region of interest" description="Disordered" evidence="1">
    <location>
        <begin position="1"/>
        <end position="104"/>
    </location>
</feature>
<feature type="compositionally biased region" description="Basic and acidic residues" evidence="1">
    <location>
        <begin position="1"/>
        <end position="13"/>
    </location>
</feature>
<proteinExistence type="predicted"/>
<accession>A0A6G1EZQ9</accession>
<reference evidence="2 3" key="1">
    <citation type="submission" date="2019-11" db="EMBL/GenBank/DDBJ databases">
        <title>Whole genome sequence of Oryza granulata.</title>
        <authorList>
            <person name="Li W."/>
        </authorList>
    </citation>
    <scope>NUCLEOTIDE SEQUENCE [LARGE SCALE GENOMIC DNA]</scope>
    <source>
        <strain evidence="3">cv. Menghai</strain>
        <tissue evidence="2">Leaf</tissue>
    </source>
</reference>
<sequence length="128" mass="14002">MEVTVKKSDEDTLMKAQDVASMEVEGLGSDTSLFEDHRASGSNDEGNEDGLGQEKGGDDDMGEKRDSKRAQNDDMIIDEGDKGAAGSNGKQEQSKQGDSKVREMAMEILDMAVDKVLKEAWERAQEEE</sequence>
<dbReference type="AlphaFoldDB" id="A0A6G1EZQ9"/>
<gene>
    <name evidence="2" type="ORF">E2562_027909</name>
</gene>
<feature type="compositionally biased region" description="Basic and acidic residues" evidence="1">
    <location>
        <begin position="55"/>
        <end position="72"/>
    </location>
</feature>